<organism evidence="2 3">
    <name type="scientific">Brassica cretica</name>
    <name type="common">Mustard</name>
    <dbReference type="NCBI Taxonomy" id="69181"/>
    <lineage>
        <taxon>Eukaryota</taxon>
        <taxon>Viridiplantae</taxon>
        <taxon>Streptophyta</taxon>
        <taxon>Embryophyta</taxon>
        <taxon>Tracheophyta</taxon>
        <taxon>Spermatophyta</taxon>
        <taxon>Magnoliopsida</taxon>
        <taxon>eudicotyledons</taxon>
        <taxon>Gunneridae</taxon>
        <taxon>Pentapetalae</taxon>
        <taxon>rosids</taxon>
        <taxon>malvids</taxon>
        <taxon>Brassicales</taxon>
        <taxon>Brassicaceae</taxon>
        <taxon>Brassiceae</taxon>
        <taxon>Brassica</taxon>
    </lineage>
</organism>
<protein>
    <submittedName>
        <fullName evidence="2">Uncharacterized protein</fullName>
    </submittedName>
</protein>
<proteinExistence type="predicted"/>
<evidence type="ECO:0000256" key="1">
    <source>
        <dbReference type="SAM" id="MobiDB-lite"/>
    </source>
</evidence>
<gene>
    <name evidence="2" type="ORF">F2Q69_00053115</name>
</gene>
<accession>A0A8S9N4Y8</accession>
<sequence>MVEYHCGGRVAGDKDRSRSFEVRGGLRSDQHFWKHDGLEARRFGRMTFLQHKVFRETSYQWNIISRTLEAEREISRTGSKHDGIEARRENPKLDKNPNFGIMKFFEKAGGSGNIFHQGQIYSGIY</sequence>
<dbReference type="Proteomes" id="UP000712600">
    <property type="component" value="Unassembled WGS sequence"/>
</dbReference>
<evidence type="ECO:0000313" key="3">
    <source>
        <dbReference type="Proteomes" id="UP000712600"/>
    </source>
</evidence>
<name>A0A8S9N4Y8_BRACR</name>
<reference evidence="2" key="1">
    <citation type="submission" date="2019-12" db="EMBL/GenBank/DDBJ databases">
        <title>Genome sequencing and annotation of Brassica cretica.</title>
        <authorList>
            <person name="Studholme D.J."/>
            <person name="Sarris P."/>
        </authorList>
    </citation>
    <scope>NUCLEOTIDE SEQUENCE</scope>
    <source>
        <strain evidence="2">PFS-109/04</strain>
        <tissue evidence="2">Leaf</tissue>
    </source>
</reference>
<dbReference type="EMBL" id="QGKX02002183">
    <property type="protein sequence ID" value="KAF3490296.1"/>
    <property type="molecule type" value="Genomic_DNA"/>
</dbReference>
<comment type="caution">
    <text evidence="2">The sequence shown here is derived from an EMBL/GenBank/DDBJ whole genome shotgun (WGS) entry which is preliminary data.</text>
</comment>
<feature type="region of interest" description="Disordered" evidence="1">
    <location>
        <begin position="74"/>
        <end position="95"/>
    </location>
</feature>
<dbReference type="AlphaFoldDB" id="A0A8S9N4Y8"/>
<evidence type="ECO:0000313" key="2">
    <source>
        <dbReference type="EMBL" id="KAF3490296.1"/>
    </source>
</evidence>